<evidence type="ECO:0000313" key="2">
    <source>
        <dbReference type="Proteomes" id="UP001440984"/>
    </source>
</evidence>
<evidence type="ECO:0000313" key="1">
    <source>
        <dbReference type="EMBL" id="MEQ0564897.1"/>
    </source>
</evidence>
<dbReference type="InterPro" id="IPR027417">
    <property type="entry name" value="P-loop_NTPase"/>
</dbReference>
<dbReference type="RefSeq" id="WP_348955986.1">
    <property type="nucleotide sequence ID" value="NZ_JBDZYD010000017.1"/>
</dbReference>
<sequence length="677" mass="73334">MSGSSGSGLMPPPRMFVDRGPERDSFVLEVAAARAAGEQGVFVFTGLPGVGKTSLALWCAHQLDGPFDVALCVGMGASSQALSVEDALTIFLPQLGVTSLPPTRAAMLASYRAQTAGRTVLLFADDIESAAQLNELLPASAGSVVIATSRRRSEGFEEYGFTTVPVGLFDLESAKQLLTYGMAEVGAEEDLTAVAELCGRLPLALRVARAHLRTRHGGRIAAYAERLRAAKALLAEFTIDGERVVEAVYEVSYQDLKEPEQRLYRLLSVHPGNRFGTEAAAALLGPDHSVAEAEDALQALVRASLLTDAGPGRYELHSLVAQHAAALAEKHEHPADLRNAVRRLVEYYLDFAVARELVLSTRVRWGERFDGRIAPAYQGSDAWDRAAADLERERPNLRRAVRAAVDERFFDLAWQLCEALVTFYFQRDLYADAIAVHGLGLPAAEDVSGRTGDLRPLLRMHAELGTACYMVHDHEPALRHFETSAALAARIDDAEISVVHRAKMTVWTALVHRRLGRTEAAVAAVAGARELIADPWFPDALRARENALLDMNSGPMLAEAGRFDDALAAGRRAVAFLADGTEQHNHAKAMANLGESLALAGDGHRAEAIDVLREALALEQARGLGWWEAHTSELLGDVLTRAGRPDEGRSLLENARRLFGEHDLQRAEALAARLDLG</sequence>
<evidence type="ECO:0008006" key="3">
    <source>
        <dbReference type="Google" id="ProtNLM"/>
    </source>
</evidence>
<dbReference type="SUPFAM" id="SSF48452">
    <property type="entry name" value="TPR-like"/>
    <property type="match status" value="1"/>
</dbReference>
<dbReference type="PANTHER" id="PTHR47691">
    <property type="entry name" value="REGULATOR-RELATED"/>
    <property type="match status" value="1"/>
</dbReference>
<organism evidence="1 2">
    <name type="scientific">Amycolatopsis melonis</name>
    <dbReference type="NCBI Taxonomy" id="3156488"/>
    <lineage>
        <taxon>Bacteria</taxon>
        <taxon>Bacillati</taxon>
        <taxon>Actinomycetota</taxon>
        <taxon>Actinomycetes</taxon>
        <taxon>Pseudonocardiales</taxon>
        <taxon>Pseudonocardiaceae</taxon>
        <taxon>Amycolatopsis</taxon>
    </lineage>
</organism>
<keyword evidence="2" id="KW-1185">Reference proteome</keyword>
<name>A0ABV0LRF1_9PSEU</name>
<comment type="caution">
    <text evidence="1">The sequence shown here is derived from an EMBL/GenBank/DDBJ whole genome shotgun (WGS) entry which is preliminary data.</text>
</comment>
<dbReference type="Gene3D" id="1.25.40.10">
    <property type="entry name" value="Tetratricopeptide repeat domain"/>
    <property type="match status" value="2"/>
</dbReference>
<accession>A0ABV0LRF1</accession>
<dbReference type="Proteomes" id="UP001440984">
    <property type="component" value="Unassembled WGS sequence"/>
</dbReference>
<dbReference type="EMBL" id="JBDZYD010000017">
    <property type="protein sequence ID" value="MEQ0564897.1"/>
    <property type="molecule type" value="Genomic_DNA"/>
</dbReference>
<reference evidence="1 2" key="1">
    <citation type="submission" date="2024-05" db="EMBL/GenBank/DDBJ databases">
        <authorList>
            <person name="Zhao H."/>
            <person name="Xu Y."/>
            <person name="Lin S."/>
            <person name="Spain J.C."/>
            <person name="Zhou N.-Y."/>
        </authorList>
    </citation>
    <scope>NUCLEOTIDE SEQUENCE [LARGE SCALE GENOMIC DNA]</scope>
    <source>
        <strain evidence="1 2">NEAU-NG30</strain>
    </source>
</reference>
<proteinExistence type="predicted"/>
<dbReference type="PANTHER" id="PTHR47691:SF3">
    <property type="entry name" value="HTH-TYPE TRANSCRIPTIONAL REGULATOR RV0890C-RELATED"/>
    <property type="match status" value="1"/>
</dbReference>
<gene>
    <name evidence="1" type="ORF">ABJI51_37955</name>
</gene>
<dbReference type="SUPFAM" id="SSF52540">
    <property type="entry name" value="P-loop containing nucleoside triphosphate hydrolases"/>
    <property type="match status" value="1"/>
</dbReference>
<dbReference type="InterPro" id="IPR011990">
    <property type="entry name" value="TPR-like_helical_dom_sf"/>
</dbReference>
<dbReference type="Gene3D" id="3.40.50.300">
    <property type="entry name" value="P-loop containing nucleotide triphosphate hydrolases"/>
    <property type="match status" value="1"/>
</dbReference>
<dbReference type="PRINTS" id="PR00364">
    <property type="entry name" value="DISEASERSIST"/>
</dbReference>
<protein>
    <recommendedName>
        <fullName evidence="3">Tetratricopeptide repeat protein</fullName>
    </recommendedName>
</protein>